<feature type="transmembrane region" description="Helical" evidence="2">
    <location>
        <begin position="119"/>
        <end position="139"/>
    </location>
</feature>
<dbReference type="EMBL" id="BAABLV010000002">
    <property type="protein sequence ID" value="GAA4888343.1"/>
    <property type="molecule type" value="Genomic_DNA"/>
</dbReference>
<proteinExistence type="predicted"/>
<keyword evidence="2" id="KW-1133">Transmembrane helix</keyword>
<keyword evidence="4" id="KW-1185">Reference proteome</keyword>
<feature type="transmembrane region" description="Helical" evidence="2">
    <location>
        <begin position="82"/>
        <end position="107"/>
    </location>
</feature>
<keyword evidence="2" id="KW-0472">Membrane</keyword>
<dbReference type="Proteomes" id="UP001501521">
    <property type="component" value="Unassembled WGS sequence"/>
</dbReference>
<keyword evidence="2" id="KW-0812">Transmembrane</keyword>
<evidence type="ECO:0000256" key="1">
    <source>
        <dbReference type="SAM" id="MobiDB-lite"/>
    </source>
</evidence>
<sequence length="173" mass="18358">MSHTPEQAQRVHHAGETAPQPGDHAPATAFDEAGQYRREADPRSLGEIASDMLDNASTLIRQEVDLAKAEIKQSATRAGKGAGLFSGAAVTGYLGLLFLSLAAWWGLAIAIGSYDEPALGWSGLIIGVIYLVIALVLAMTGKSEFSKMQGLPRTTETVSKIPNAAKGHEEMNR</sequence>
<comment type="caution">
    <text evidence="3">The sequence shown here is derived from an EMBL/GenBank/DDBJ whole genome shotgun (WGS) entry which is preliminary data.</text>
</comment>
<evidence type="ECO:0000313" key="4">
    <source>
        <dbReference type="Proteomes" id="UP001501521"/>
    </source>
</evidence>
<dbReference type="Pfam" id="PF07332">
    <property type="entry name" value="Phage_holin_3_6"/>
    <property type="match status" value="1"/>
</dbReference>
<reference evidence="4" key="1">
    <citation type="journal article" date="2019" name="Int. J. Syst. Evol. Microbiol.">
        <title>The Global Catalogue of Microorganisms (GCM) 10K type strain sequencing project: providing services to taxonomists for standard genome sequencing and annotation.</title>
        <authorList>
            <consortium name="The Broad Institute Genomics Platform"/>
            <consortium name="The Broad Institute Genome Sequencing Center for Infectious Disease"/>
            <person name="Wu L."/>
            <person name="Ma J."/>
        </authorList>
    </citation>
    <scope>NUCLEOTIDE SEQUENCE [LARGE SCALE GENOMIC DNA]</scope>
    <source>
        <strain evidence="4">JCM 19125</strain>
    </source>
</reference>
<dbReference type="InterPro" id="IPR009937">
    <property type="entry name" value="Phage_holin_3_6"/>
</dbReference>
<name>A0ABP9EXL3_9ACTN</name>
<evidence type="ECO:0000313" key="3">
    <source>
        <dbReference type="EMBL" id="GAA4888343.1"/>
    </source>
</evidence>
<feature type="region of interest" description="Disordered" evidence="1">
    <location>
        <begin position="1"/>
        <end position="28"/>
    </location>
</feature>
<accession>A0ABP9EXL3</accession>
<organism evidence="3 4">
    <name type="scientific">Tessaracoccus lubricantis</name>
    <dbReference type="NCBI Taxonomy" id="545543"/>
    <lineage>
        <taxon>Bacteria</taxon>
        <taxon>Bacillati</taxon>
        <taxon>Actinomycetota</taxon>
        <taxon>Actinomycetes</taxon>
        <taxon>Propionibacteriales</taxon>
        <taxon>Propionibacteriaceae</taxon>
        <taxon>Tessaracoccus</taxon>
    </lineage>
</organism>
<dbReference type="RefSeq" id="WP_345577291.1">
    <property type="nucleotide sequence ID" value="NZ_BAABLV010000002.1"/>
</dbReference>
<protein>
    <submittedName>
        <fullName evidence="3">Phage holin family protein</fullName>
    </submittedName>
</protein>
<evidence type="ECO:0000256" key="2">
    <source>
        <dbReference type="SAM" id="Phobius"/>
    </source>
</evidence>
<gene>
    <name evidence="3" type="ORF">GCM10025789_00690</name>
</gene>